<name>A0A1H6ANS2_9SPHI</name>
<organism evidence="1 2">
    <name type="scientific">Sphingobacterium lactis</name>
    <dbReference type="NCBI Taxonomy" id="797291"/>
    <lineage>
        <taxon>Bacteria</taxon>
        <taxon>Pseudomonadati</taxon>
        <taxon>Bacteroidota</taxon>
        <taxon>Sphingobacteriia</taxon>
        <taxon>Sphingobacteriales</taxon>
        <taxon>Sphingobacteriaceae</taxon>
        <taxon>Sphingobacterium</taxon>
    </lineage>
</organism>
<proteinExistence type="predicted"/>
<dbReference type="Proteomes" id="UP000236731">
    <property type="component" value="Unassembled WGS sequence"/>
</dbReference>
<sequence length="222" mass="25081">MAAKNVSNIGKVSGQAHKSANVTNKGVVHFQKDQEQFSMKPNSENPSNQQVKLKLMQQHLSFIQPFVKRGFKYYFPNFNPQNAALSYNLQHAIDESETELQILWEKFSFSQGPANPIDSAALHISAEQQILSISWTLNPQLQIKEKMAEYKAMVLLFPDKPTKHPIIAEMYGNSPLSAQQLIPLGKSLKKIKYHVYIAFGPINDLTPCTSSKYLGSIDWKTE</sequence>
<dbReference type="AlphaFoldDB" id="A0A1H6ANS2"/>
<gene>
    <name evidence="1" type="ORF">SAMN05421877_108235</name>
</gene>
<evidence type="ECO:0000313" key="2">
    <source>
        <dbReference type="Proteomes" id="UP000236731"/>
    </source>
</evidence>
<dbReference type="Pfam" id="PF19781">
    <property type="entry name" value="DUF6266"/>
    <property type="match status" value="1"/>
</dbReference>
<accession>A0A1H6ANS2</accession>
<dbReference type="OrthoDB" id="821958at2"/>
<reference evidence="2" key="1">
    <citation type="submission" date="2016-10" db="EMBL/GenBank/DDBJ databases">
        <authorList>
            <person name="Varghese N."/>
            <person name="Submissions S."/>
        </authorList>
    </citation>
    <scope>NUCLEOTIDE SEQUENCE [LARGE SCALE GENOMIC DNA]</scope>
    <source>
        <strain evidence="2">DSM 22361</strain>
    </source>
</reference>
<dbReference type="EMBL" id="FNUT01000008">
    <property type="protein sequence ID" value="SEG50191.1"/>
    <property type="molecule type" value="Genomic_DNA"/>
</dbReference>
<dbReference type="InterPro" id="IPR046233">
    <property type="entry name" value="DUF6266"/>
</dbReference>
<dbReference type="RefSeq" id="WP_103906911.1">
    <property type="nucleotide sequence ID" value="NZ_CP049246.1"/>
</dbReference>
<evidence type="ECO:0000313" key="1">
    <source>
        <dbReference type="EMBL" id="SEG50191.1"/>
    </source>
</evidence>
<protein>
    <submittedName>
        <fullName evidence="1">Uncharacterized protein</fullName>
    </submittedName>
</protein>
<keyword evidence="2" id="KW-1185">Reference proteome</keyword>